<feature type="transmembrane region" description="Helical" evidence="1">
    <location>
        <begin position="20"/>
        <end position="36"/>
    </location>
</feature>
<evidence type="ECO:0008006" key="4">
    <source>
        <dbReference type="Google" id="ProtNLM"/>
    </source>
</evidence>
<sequence>MTDQEEKKKGLSTFAKYSSISFQMLAIIGVFAFIGYKIDEYRGSKTRIITALFSLIGVGAAMYQVVKQLNKK</sequence>
<keyword evidence="1" id="KW-1133">Transmembrane helix</keyword>
<dbReference type="Proteomes" id="UP000223749">
    <property type="component" value="Chromosome"/>
</dbReference>
<keyword evidence="3" id="KW-1185">Reference proteome</keyword>
<organism evidence="2 3">
    <name type="scientific">Pedobacter ginsengisoli</name>
    <dbReference type="NCBI Taxonomy" id="363852"/>
    <lineage>
        <taxon>Bacteria</taxon>
        <taxon>Pseudomonadati</taxon>
        <taxon>Bacteroidota</taxon>
        <taxon>Sphingobacteriia</taxon>
        <taxon>Sphingobacteriales</taxon>
        <taxon>Sphingobacteriaceae</taxon>
        <taxon>Pedobacter</taxon>
    </lineage>
</organism>
<dbReference type="AlphaFoldDB" id="A0A2D1UAN0"/>
<dbReference type="KEGG" id="pgs:CPT03_20460"/>
<gene>
    <name evidence="2" type="ORF">CPT03_20460</name>
</gene>
<keyword evidence="1" id="KW-0812">Transmembrane</keyword>
<protein>
    <recommendedName>
        <fullName evidence="4">F0F1-ATPase subunit</fullName>
    </recommendedName>
</protein>
<dbReference type="RefSeq" id="WP_099440562.1">
    <property type="nucleotide sequence ID" value="NZ_CP024091.1"/>
</dbReference>
<feature type="transmembrane region" description="Helical" evidence="1">
    <location>
        <begin position="48"/>
        <end position="66"/>
    </location>
</feature>
<dbReference type="Pfam" id="PF09527">
    <property type="entry name" value="ATPase_gene1"/>
    <property type="match status" value="1"/>
</dbReference>
<proteinExistence type="predicted"/>
<reference evidence="2 3" key="1">
    <citation type="submission" date="2017-10" db="EMBL/GenBank/DDBJ databases">
        <title>Whole genome of Pedobacter ginsengisoli T01R-27 isolated from tomato rhizosphere.</title>
        <authorList>
            <person name="Weon H.-Y."/>
            <person name="Lee S.A."/>
            <person name="Sang M.K."/>
            <person name="Song J."/>
        </authorList>
    </citation>
    <scope>NUCLEOTIDE SEQUENCE [LARGE SCALE GENOMIC DNA]</scope>
    <source>
        <strain evidence="2 3">T01R-27</strain>
    </source>
</reference>
<evidence type="ECO:0000256" key="1">
    <source>
        <dbReference type="SAM" id="Phobius"/>
    </source>
</evidence>
<dbReference type="OrthoDB" id="9798708at2"/>
<name>A0A2D1UAN0_9SPHI</name>
<keyword evidence="1" id="KW-0472">Membrane</keyword>
<accession>A0A2D1UAN0</accession>
<dbReference type="InterPro" id="IPR032820">
    <property type="entry name" value="ATPase_put"/>
</dbReference>
<dbReference type="EMBL" id="CP024091">
    <property type="protein sequence ID" value="ATP58667.1"/>
    <property type="molecule type" value="Genomic_DNA"/>
</dbReference>
<evidence type="ECO:0000313" key="3">
    <source>
        <dbReference type="Proteomes" id="UP000223749"/>
    </source>
</evidence>
<evidence type="ECO:0000313" key="2">
    <source>
        <dbReference type="EMBL" id="ATP58667.1"/>
    </source>
</evidence>